<proteinExistence type="predicted"/>
<feature type="region of interest" description="Disordered" evidence="1">
    <location>
        <begin position="1"/>
        <end position="34"/>
    </location>
</feature>
<reference evidence="3 4" key="1">
    <citation type="submission" date="2024-08" db="EMBL/GenBank/DDBJ databases">
        <authorList>
            <person name="Arias E."/>
        </authorList>
    </citation>
    <scope>NUCLEOTIDE SEQUENCE [LARGE SCALE GENOMIC DNA]</scope>
    <source>
        <strain evidence="3 4">FAM 25317</strain>
    </source>
</reference>
<protein>
    <submittedName>
        <fullName evidence="3">Uncharacterized protein</fullName>
    </submittedName>
</protein>
<feature type="compositionally biased region" description="Low complexity" evidence="1">
    <location>
        <begin position="75"/>
        <end position="109"/>
    </location>
</feature>
<accession>A0ABW8UGI4</accession>
<dbReference type="Proteomes" id="UP001625389">
    <property type="component" value="Unassembled WGS sequence"/>
</dbReference>
<evidence type="ECO:0000313" key="3">
    <source>
        <dbReference type="EMBL" id="MFL2029305.1"/>
    </source>
</evidence>
<name>A0ABW8UGI4_9LACO</name>
<organism evidence="3 4">
    <name type="scientific">Loigolactobacillus zhaoyuanensis</name>
    <dbReference type="NCBI Taxonomy" id="2486017"/>
    <lineage>
        <taxon>Bacteria</taxon>
        <taxon>Bacillati</taxon>
        <taxon>Bacillota</taxon>
        <taxon>Bacilli</taxon>
        <taxon>Lactobacillales</taxon>
        <taxon>Lactobacillaceae</taxon>
        <taxon>Loigolactobacillus</taxon>
    </lineage>
</organism>
<feature type="region of interest" description="Disordered" evidence="1">
    <location>
        <begin position="70"/>
        <end position="140"/>
    </location>
</feature>
<feature type="compositionally biased region" description="Acidic residues" evidence="1">
    <location>
        <begin position="110"/>
        <end position="120"/>
    </location>
</feature>
<evidence type="ECO:0000256" key="1">
    <source>
        <dbReference type="SAM" id="MobiDB-lite"/>
    </source>
</evidence>
<evidence type="ECO:0000313" key="4">
    <source>
        <dbReference type="Proteomes" id="UP001625389"/>
    </source>
</evidence>
<dbReference type="EMBL" id="JBGQPK010000021">
    <property type="protein sequence ID" value="MFL2029305.1"/>
    <property type="molecule type" value="Genomic_DNA"/>
</dbReference>
<dbReference type="RefSeq" id="WP_125549818.1">
    <property type="nucleotide sequence ID" value="NZ_JBGQPK010000021.1"/>
</dbReference>
<feature type="transmembrane region" description="Helical" evidence="2">
    <location>
        <begin position="44"/>
        <end position="62"/>
    </location>
</feature>
<feature type="compositionally biased region" description="Low complexity" evidence="1">
    <location>
        <begin position="121"/>
        <end position="134"/>
    </location>
</feature>
<gene>
    <name evidence="3" type="ORF">ACEN34_06700</name>
</gene>
<keyword evidence="2" id="KW-0472">Membrane</keyword>
<sequence length="180" mass="18893">MSKQDKPNSRVARHAAKQPQRATAAKPARNTGAPRQSFITRHRWSLIIIVVLIVAFGVYAEFSSIANDNQAAQPTTTTVASESSSAETNASSKTSTATSSSHHQKSSSTSDEDSNSDTADDSTSSSADSSSVASGDGQNFSSTSEAVAWGQANASSWMAEGYSNFEVVPSGNGYTIQYVK</sequence>
<keyword evidence="2" id="KW-0812">Transmembrane</keyword>
<evidence type="ECO:0000256" key="2">
    <source>
        <dbReference type="SAM" id="Phobius"/>
    </source>
</evidence>
<comment type="caution">
    <text evidence="3">The sequence shown here is derived from an EMBL/GenBank/DDBJ whole genome shotgun (WGS) entry which is preliminary data.</text>
</comment>
<keyword evidence="4" id="KW-1185">Reference proteome</keyword>
<keyword evidence="2" id="KW-1133">Transmembrane helix</keyword>